<proteinExistence type="predicted"/>
<keyword evidence="3" id="KW-1185">Reference proteome</keyword>
<evidence type="ECO:0000313" key="3">
    <source>
        <dbReference type="Proteomes" id="UP000660745"/>
    </source>
</evidence>
<evidence type="ECO:0000313" key="2">
    <source>
        <dbReference type="EMBL" id="GGP06018.1"/>
    </source>
</evidence>
<name>A0A918A451_9ACTN</name>
<feature type="transmembrane region" description="Helical" evidence="1">
    <location>
        <begin position="12"/>
        <end position="31"/>
    </location>
</feature>
<keyword evidence="1" id="KW-0472">Membrane</keyword>
<dbReference type="Proteomes" id="UP000660745">
    <property type="component" value="Unassembled WGS sequence"/>
</dbReference>
<dbReference type="AlphaFoldDB" id="A0A918A451"/>
<protein>
    <recommendedName>
        <fullName evidence="4">Oxalate:formate antiporter</fullName>
    </recommendedName>
</protein>
<dbReference type="EMBL" id="BMNK01000004">
    <property type="protein sequence ID" value="GGP06018.1"/>
    <property type="molecule type" value="Genomic_DNA"/>
</dbReference>
<gene>
    <name evidence="2" type="ORF">GCM10012278_27730</name>
</gene>
<sequence>MSDSRMSNDSRTLLMVLAWAWVGVPFAFGVYELVLKLTQLFAG</sequence>
<keyword evidence="1" id="KW-1133">Transmembrane helix</keyword>
<reference evidence="2" key="1">
    <citation type="journal article" date="2014" name="Int. J. Syst. Evol. Microbiol.">
        <title>Complete genome sequence of Corynebacterium casei LMG S-19264T (=DSM 44701T), isolated from a smear-ripened cheese.</title>
        <authorList>
            <consortium name="US DOE Joint Genome Institute (JGI-PGF)"/>
            <person name="Walter F."/>
            <person name="Albersmeier A."/>
            <person name="Kalinowski J."/>
            <person name="Ruckert C."/>
        </authorList>
    </citation>
    <scope>NUCLEOTIDE SEQUENCE</scope>
    <source>
        <strain evidence="2">CGMCC 4.7430</strain>
    </source>
</reference>
<accession>A0A918A451</accession>
<dbReference type="RefSeq" id="WP_263652116.1">
    <property type="nucleotide sequence ID" value="NZ_BMNK01000004.1"/>
</dbReference>
<keyword evidence="1" id="KW-0812">Transmembrane</keyword>
<evidence type="ECO:0000256" key="1">
    <source>
        <dbReference type="SAM" id="Phobius"/>
    </source>
</evidence>
<reference evidence="2" key="2">
    <citation type="submission" date="2020-09" db="EMBL/GenBank/DDBJ databases">
        <authorList>
            <person name="Sun Q."/>
            <person name="Zhou Y."/>
        </authorList>
    </citation>
    <scope>NUCLEOTIDE SEQUENCE</scope>
    <source>
        <strain evidence="2">CGMCC 4.7430</strain>
    </source>
</reference>
<organism evidence="2 3">
    <name type="scientific">Nonomuraea glycinis</name>
    <dbReference type="NCBI Taxonomy" id="2047744"/>
    <lineage>
        <taxon>Bacteria</taxon>
        <taxon>Bacillati</taxon>
        <taxon>Actinomycetota</taxon>
        <taxon>Actinomycetes</taxon>
        <taxon>Streptosporangiales</taxon>
        <taxon>Streptosporangiaceae</taxon>
        <taxon>Nonomuraea</taxon>
    </lineage>
</organism>
<evidence type="ECO:0008006" key="4">
    <source>
        <dbReference type="Google" id="ProtNLM"/>
    </source>
</evidence>
<comment type="caution">
    <text evidence="2">The sequence shown here is derived from an EMBL/GenBank/DDBJ whole genome shotgun (WGS) entry which is preliminary data.</text>
</comment>